<dbReference type="InterPro" id="IPR037883">
    <property type="entry name" value="Knr4/Smi1-like_sf"/>
</dbReference>
<protein>
    <recommendedName>
        <fullName evidence="3">SMI1 / KNR4 family</fullName>
    </recommendedName>
</protein>
<dbReference type="Proteomes" id="UP000254235">
    <property type="component" value="Unassembled WGS sequence"/>
</dbReference>
<name>A0A379GAP7_9BACT</name>
<dbReference type="EMBL" id="UGTP01000005">
    <property type="protein sequence ID" value="SUC37971.1"/>
    <property type="molecule type" value="Genomic_DNA"/>
</dbReference>
<evidence type="ECO:0000313" key="2">
    <source>
        <dbReference type="Proteomes" id="UP000254235"/>
    </source>
</evidence>
<accession>A0A379GAP7</accession>
<evidence type="ECO:0000313" key="1">
    <source>
        <dbReference type="EMBL" id="SUC37971.1"/>
    </source>
</evidence>
<reference evidence="1 2" key="1">
    <citation type="submission" date="2018-06" db="EMBL/GenBank/DDBJ databases">
        <authorList>
            <consortium name="Pathogen Informatics"/>
            <person name="Doyle S."/>
        </authorList>
    </citation>
    <scope>NUCLEOTIDE SEQUENCE [LARGE SCALE GENOMIC DNA]</scope>
    <source>
        <strain evidence="1 2">NCTC13043</strain>
    </source>
</reference>
<dbReference type="RefSeq" id="WP_115084286.1">
    <property type="nucleotide sequence ID" value="NZ_JABZUE010000004.1"/>
</dbReference>
<dbReference type="AlphaFoldDB" id="A0A379GAP7"/>
<dbReference type="OrthoDB" id="8794977at2"/>
<dbReference type="SUPFAM" id="SSF160631">
    <property type="entry name" value="SMI1/KNR4-like"/>
    <property type="match status" value="1"/>
</dbReference>
<proteinExistence type="predicted"/>
<sequence length="173" mass="20698">MFFKKLSKYEVLEKMEQRKIELRKIDKLPSLLDKFYLSFVSKYEGIEITPDIEVFGYEKALCENRYLTANYGNISKKVWIIGTSGQGDEWFINRENNLILFYDHNQGEYSNISQFKCLNISFCSFLQMAFLYQDLEKLLDKQNSIDKPLIDNFINEVNSIHPYLYTTYPYKYF</sequence>
<organism evidence="1 2">
    <name type="scientific">Prevotella pallens</name>
    <dbReference type="NCBI Taxonomy" id="60133"/>
    <lineage>
        <taxon>Bacteria</taxon>
        <taxon>Pseudomonadati</taxon>
        <taxon>Bacteroidota</taxon>
        <taxon>Bacteroidia</taxon>
        <taxon>Bacteroidales</taxon>
        <taxon>Prevotellaceae</taxon>
        <taxon>Prevotella</taxon>
    </lineage>
</organism>
<gene>
    <name evidence="1" type="ORF">NCTC13043_02470</name>
</gene>
<evidence type="ECO:0008006" key="3">
    <source>
        <dbReference type="Google" id="ProtNLM"/>
    </source>
</evidence>